<dbReference type="AlphaFoldDB" id="A0A915DW24"/>
<dbReference type="PANTHER" id="PTHR48081">
    <property type="entry name" value="AB HYDROLASE SUPERFAMILY PROTEIN C4A8.06C"/>
    <property type="match status" value="1"/>
</dbReference>
<protein>
    <submittedName>
        <fullName evidence="4">Alpha/beta hydrolase fold-3 domain-containing protein</fullName>
    </submittedName>
</protein>
<evidence type="ECO:0000313" key="4">
    <source>
        <dbReference type="WBParaSite" id="jg23795"/>
    </source>
</evidence>
<dbReference type="PANTHER" id="PTHR48081:SF8">
    <property type="entry name" value="ALPHA_BETA HYDROLASE FOLD-3 DOMAIN-CONTAINING PROTEIN-RELATED"/>
    <property type="match status" value="1"/>
</dbReference>
<dbReference type="Gene3D" id="3.40.50.1820">
    <property type="entry name" value="alpha/beta hydrolase"/>
    <property type="match status" value="1"/>
</dbReference>
<reference evidence="4" key="1">
    <citation type="submission" date="2022-11" db="UniProtKB">
        <authorList>
            <consortium name="WormBaseParasite"/>
        </authorList>
    </citation>
    <scope>IDENTIFICATION</scope>
</reference>
<feature type="domain" description="Alpha/beta hydrolase fold-3" evidence="2">
    <location>
        <begin position="30"/>
        <end position="185"/>
    </location>
</feature>
<evidence type="ECO:0000256" key="1">
    <source>
        <dbReference type="ARBA" id="ARBA00022801"/>
    </source>
</evidence>
<dbReference type="InterPro" id="IPR013094">
    <property type="entry name" value="AB_hydrolase_3"/>
</dbReference>
<keyword evidence="1" id="KW-0378">Hydrolase</keyword>
<accession>A0A915DW24</accession>
<dbReference type="InterPro" id="IPR050300">
    <property type="entry name" value="GDXG_lipolytic_enzyme"/>
</dbReference>
<organism evidence="3 4">
    <name type="scientific">Ditylenchus dipsaci</name>
    <dbReference type="NCBI Taxonomy" id="166011"/>
    <lineage>
        <taxon>Eukaryota</taxon>
        <taxon>Metazoa</taxon>
        <taxon>Ecdysozoa</taxon>
        <taxon>Nematoda</taxon>
        <taxon>Chromadorea</taxon>
        <taxon>Rhabditida</taxon>
        <taxon>Tylenchina</taxon>
        <taxon>Tylenchomorpha</taxon>
        <taxon>Sphaerularioidea</taxon>
        <taxon>Anguinidae</taxon>
        <taxon>Anguininae</taxon>
        <taxon>Ditylenchus</taxon>
    </lineage>
</organism>
<keyword evidence="3" id="KW-1185">Reference proteome</keyword>
<evidence type="ECO:0000313" key="3">
    <source>
        <dbReference type="Proteomes" id="UP000887574"/>
    </source>
</evidence>
<dbReference type="InterPro" id="IPR029058">
    <property type="entry name" value="AB_hydrolase_fold"/>
</dbReference>
<sequence>MVPSPGGKYSWSPVQSLFATRRAQETNAAVIYIHGGGWCIMRPKFYDEPLLALIERLGCPVISIDYHLSPEAKFPSAILECERVVQEIHDNKFKDYNIDPNRIALMGDSAGGNISAVLCQRALRQKRVLAKCQVLVYPVIHLLDTLSPAYRHYYSTYKGSSLLNPKSLIRWYLMYLGIEATQQNIKAVMRNQHIPKELKEDIGINRLIDTSSLPTALLDKKSSDVKLPSPSVSTNTELAHKMKKFLADPNLCPLLGKDLTGLPPAMIVTAGVDILRDEGVLYARRMRDFGVPVQWSHYEA</sequence>
<dbReference type="SUPFAM" id="SSF53474">
    <property type="entry name" value="alpha/beta-Hydrolases"/>
    <property type="match status" value="1"/>
</dbReference>
<name>A0A915DW24_9BILA</name>
<dbReference type="GO" id="GO:0016787">
    <property type="term" value="F:hydrolase activity"/>
    <property type="evidence" value="ECO:0007669"/>
    <property type="project" value="UniProtKB-KW"/>
</dbReference>
<feature type="domain" description="Alpha/beta hydrolase fold-3" evidence="2">
    <location>
        <begin position="238"/>
        <end position="299"/>
    </location>
</feature>
<dbReference type="WBParaSite" id="jg23795">
    <property type="protein sequence ID" value="jg23795"/>
    <property type="gene ID" value="jg23795"/>
</dbReference>
<dbReference type="Proteomes" id="UP000887574">
    <property type="component" value="Unplaced"/>
</dbReference>
<evidence type="ECO:0000259" key="2">
    <source>
        <dbReference type="Pfam" id="PF07859"/>
    </source>
</evidence>
<proteinExistence type="predicted"/>
<dbReference type="Pfam" id="PF07859">
    <property type="entry name" value="Abhydrolase_3"/>
    <property type="match status" value="2"/>
</dbReference>